<protein>
    <submittedName>
        <fullName evidence="2">Uncharacterized protein</fullName>
    </submittedName>
</protein>
<gene>
    <name evidence="2" type="ORF">T10_12363</name>
</gene>
<feature type="region of interest" description="Disordered" evidence="1">
    <location>
        <begin position="1"/>
        <end position="22"/>
    </location>
</feature>
<comment type="caution">
    <text evidence="2">The sequence shown here is derived from an EMBL/GenBank/DDBJ whole genome shotgun (WGS) entry which is preliminary data.</text>
</comment>
<evidence type="ECO:0000313" key="3">
    <source>
        <dbReference type="Proteomes" id="UP000054843"/>
    </source>
</evidence>
<proteinExistence type="predicted"/>
<dbReference type="EMBL" id="JYDO01000163">
    <property type="protein sequence ID" value="KRZ68499.1"/>
    <property type="molecule type" value="Genomic_DNA"/>
</dbReference>
<sequence>MGKSSRSHPRTTNYSEPEAPHQPRWQKSIYRWSANDIFKLAHRNLLLFARQWAVVTAELPGGVEISGPGCCTLCDGPGPKLENDQQYLSW</sequence>
<organism evidence="2 3">
    <name type="scientific">Trichinella papuae</name>
    <dbReference type="NCBI Taxonomy" id="268474"/>
    <lineage>
        <taxon>Eukaryota</taxon>
        <taxon>Metazoa</taxon>
        <taxon>Ecdysozoa</taxon>
        <taxon>Nematoda</taxon>
        <taxon>Enoplea</taxon>
        <taxon>Dorylaimia</taxon>
        <taxon>Trichinellida</taxon>
        <taxon>Trichinellidae</taxon>
        <taxon>Trichinella</taxon>
    </lineage>
</organism>
<evidence type="ECO:0000313" key="2">
    <source>
        <dbReference type="EMBL" id="KRZ68499.1"/>
    </source>
</evidence>
<evidence type="ECO:0000256" key="1">
    <source>
        <dbReference type="SAM" id="MobiDB-lite"/>
    </source>
</evidence>
<keyword evidence="3" id="KW-1185">Reference proteome</keyword>
<dbReference type="Proteomes" id="UP000054843">
    <property type="component" value="Unassembled WGS sequence"/>
</dbReference>
<accession>A0A0V1MA47</accession>
<name>A0A0V1MA47_9BILA</name>
<reference evidence="2 3" key="1">
    <citation type="submission" date="2015-01" db="EMBL/GenBank/DDBJ databases">
        <title>Evolution of Trichinella species and genotypes.</title>
        <authorList>
            <person name="Korhonen P.K."/>
            <person name="Edoardo P."/>
            <person name="Giuseppe L.R."/>
            <person name="Gasser R.B."/>
        </authorList>
    </citation>
    <scope>NUCLEOTIDE SEQUENCE [LARGE SCALE GENOMIC DNA]</scope>
    <source>
        <strain evidence="2">ISS1980</strain>
    </source>
</reference>
<dbReference type="AlphaFoldDB" id="A0A0V1MA47"/>